<name>A0ABQ4XGH8_9ASTR</name>
<reference evidence="1" key="2">
    <citation type="submission" date="2022-01" db="EMBL/GenBank/DDBJ databases">
        <authorList>
            <person name="Yamashiro T."/>
            <person name="Shiraishi A."/>
            <person name="Satake H."/>
            <person name="Nakayama K."/>
        </authorList>
    </citation>
    <scope>NUCLEOTIDE SEQUENCE</scope>
</reference>
<gene>
    <name evidence="1" type="ORF">Tco_0678617</name>
</gene>
<dbReference type="Proteomes" id="UP001151760">
    <property type="component" value="Unassembled WGS sequence"/>
</dbReference>
<reference evidence="1" key="1">
    <citation type="journal article" date="2022" name="Int. J. Mol. Sci.">
        <title>Draft Genome of Tanacetum Coccineum: Genomic Comparison of Closely Related Tanacetum-Family Plants.</title>
        <authorList>
            <person name="Yamashiro T."/>
            <person name="Shiraishi A."/>
            <person name="Nakayama K."/>
            <person name="Satake H."/>
        </authorList>
    </citation>
    <scope>NUCLEOTIDE SEQUENCE</scope>
</reference>
<sequence>MRGFIVVRQRSTSSPYSTPRAPNSRVFFTMSTSSLMAEKTVHNVAYTDLRHKAKCRVLILARTNLSQHNFTTCSRLHNFTTSSQLQDFFTTLLISQLSSTTWILERICGLFWAERMSAKGKFTLSPLDVLQGFSFLLQMGFTLTLATLDGLDVGWLGDVIGEDDCDDDG</sequence>
<comment type="caution">
    <text evidence="1">The sequence shown here is derived from an EMBL/GenBank/DDBJ whole genome shotgun (WGS) entry which is preliminary data.</text>
</comment>
<accession>A0ABQ4XGH8</accession>
<proteinExistence type="predicted"/>
<evidence type="ECO:0000313" key="2">
    <source>
        <dbReference type="Proteomes" id="UP001151760"/>
    </source>
</evidence>
<evidence type="ECO:0000313" key="1">
    <source>
        <dbReference type="EMBL" id="GJS64053.1"/>
    </source>
</evidence>
<keyword evidence="2" id="KW-1185">Reference proteome</keyword>
<dbReference type="EMBL" id="BQNB010009475">
    <property type="protein sequence ID" value="GJS64053.1"/>
    <property type="molecule type" value="Genomic_DNA"/>
</dbReference>
<protein>
    <submittedName>
        <fullName evidence="1">Uncharacterized protein</fullName>
    </submittedName>
</protein>
<organism evidence="1 2">
    <name type="scientific">Tanacetum coccineum</name>
    <dbReference type="NCBI Taxonomy" id="301880"/>
    <lineage>
        <taxon>Eukaryota</taxon>
        <taxon>Viridiplantae</taxon>
        <taxon>Streptophyta</taxon>
        <taxon>Embryophyta</taxon>
        <taxon>Tracheophyta</taxon>
        <taxon>Spermatophyta</taxon>
        <taxon>Magnoliopsida</taxon>
        <taxon>eudicotyledons</taxon>
        <taxon>Gunneridae</taxon>
        <taxon>Pentapetalae</taxon>
        <taxon>asterids</taxon>
        <taxon>campanulids</taxon>
        <taxon>Asterales</taxon>
        <taxon>Asteraceae</taxon>
        <taxon>Asteroideae</taxon>
        <taxon>Anthemideae</taxon>
        <taxon>Anthemidinae</taxon>
        <taxon>Tanacetum</taxon>
    </lineage>
</organism>